<evidence type="ECO:0000313" key="3">
    <source>
        <dbReference type="Proteomes" id="UP000298416"/>
    </source>
</evidence>
<feature type="region of interest" description="Disordered" evidence="1">
    <location>
        <begin position="233"/>
        <end position="253"/>
    </location>
</feature>
<name>A0A8X8X2D1_SALSN</name>
<reference evidence="2" key="2">
    <citation type="submission" date="2020-08" db="EMBL/GenBank/DDBJ databases">
        <title>Plant Genome Project.</title>
        <authorList>
            <person name="Zhang R.-G."/>
        </authorList>
    </citation>
    <scope>NUCLEOTIDE SEQUENCE</scope>
    <source>
        <strain evidence="2">Huo1</strain>
        <tissue evidence="2">Leaf</tissue>
    </source>
</reference>
<sequence>MRRYHQGDYWNHPLIYRRTNTQWRVQEVGVVITRRRAALEVAAATEQKTQPPPPERTEAEMAFVIDDSEIGSLHAHDEKEPTHAITATPGMRTIAIKSGVLAVLSHFYGLSKECPYAFLDEFCRYCDIQPVPAGSTSQDYRLKAIPFVLKGDAGVWLSRLPEGSIRTWAEFRMIFLDLHAAEARNDEKLEARFEQMEKKLLEAVELVKWTSRELEAVECREVRKDGQVDLKGTGQVEDSLTGQTDNKKENRGTNTKLLSMATRNQPEQYGSSGFYQGRFNQRNNRQQNEVPGDMIVRHQPHDAVREIQEASG</sequence>
<dbReference type="EMBL" id="PNBA02000012">
    <property type="protein sequence ID" value="KAG6405535.1"/>
    <property type="molecule type" value="Genomic_DNA"/>
</dbReference>
<accession>A0A8X8X2D1</accession>
<keyword evidence="3" id="KW-1185">Reference proteome</keyword>
<dbReference type="AlphaFoldDB" id="A0A8X8X2D1"/>
<comment type="caution">
    <text evidence="2">The sequence shown here is derived from an EMBL/GenBank/DDBJ whole genome shotgun (WGS) entry which is preliminary data.</text>
</comment>
<reference evidence="2" key="1">
    <citation type="submission" date="2018-01" db="EMBL/GenBank/DDBJ databases">
        <authorList>
            <person name="Mao J.F."/>
        </authorList>
    </citation>
    <scope>NUCLEOTIDE SEQUENCE</scope>
    <source>
        <strain evidence="2">Huo1</strain>
        <tissue evidence="2">Leaf</tissue>
    </source>
</reference>
<protein>
    <recommendedName>
        <fullName evidence="4">Retrotransposon gag domain-containing protein</fullName>
    </recommendedName>
</protein>
<organism evidence="2">
    <name type="scientific">Salvia splendens</name>
    <name type="common">Scarlet sage</name>
    <dbReference type="NCBI Taxonomy" id="180675"/>
    <lineage>
        <taxon>Eukaryota</taxon>
        <taxon>Viridiplantae</taxon>
        <taxon>Streptophyta</taxon>
        <taxon>Embryophyta</taxon>
        <taxon>Tracheophyta</taxon>
        <taxon>Spermatophyta</taxon>
        <taxon>Magnoliopsida</taxon>
        <taxon>eudicotyledons</taxon>
        <taxon>Gunneridae</taxon>
        <taxon>Pentapetalae</taxon>
        <taxon>asterids</taxon>
        <taxon>lamiids</taxon>
        <taxon>Lamiales</taxon>
        <taxon>Lamiaceae</taxon>
        <taxon>Nepetoideae</taxon>
        <taxon>Mentheae</taxon>
        <taxon>Salviinae</taxon>
        <taxon>Salvia</taxon>
        <taxon>Salvia subgen. Calosphace</taxon>
        <taxon>core Calosphace</taxon>
    </lineage>
</organism>
<proteinExistence type="predicted"/>
<dbReference type="Proteomes" id="UP000298416">
    <property type="component" value="Unassembled WGS sequence"/>
</dbReference>
<evidence type="ECO:0000256" key="1">
    <source>
        <dbReference type="SAM" id="MobiDB-lite"/>
    </source>
</evidence>
<evidence type="ECO:0008006" key="4">
    <source>
        <dbReference type="Google" id="ProtNLM"/>
    </source>
</evidence>
<evidence type="ECO:0000313" key="2">
    <source>
        <dbReference type="EMBL" id="KAG6405535.1"/>
    </source>
</evidence>
<gene>
    <name evidence="2" type="ORF">SASPL_133125</name>
</gene>